<protein>
    <recommendedName>
        <fullName evidence="10">Purine nucleoside phosphorylase</fullName>
    </recommendedName>
</protein>
<dbReference type="KEGG" id="nli:G3M70_07930"/>
<dbReference type="Pfam" id="PF02578">
    <property type="entry name" value="Cu-oxidase_4"/>
    <property type="match status" value="1"/>
</dbReference>
<sequence>MSSYFFNDLLSEPDLRHGTSSRDNVIPSSISDSRVLTKEQKQTRNDESHHRLLTSCGMEKQSLKVLKQIHSAQVYVVDTKPLPERLEGDALITATPDQPIGIYTADCVPAILYDPVTHTAGVVHAGRAGTEKGIVPAVIKKMVDCFGVNTATLKVALGPSIGPCCYEVEEGCLAAMKDRFANWQDWVKEHTPGKVLLNLWKANQDQAVDSGVAASRVYLSGECTACHTDRWYSYRKEGDRAGRMLTVAMLCRR</sequence>
<dbReference type="Proteomes" id="UP000594688">
    <property type="component" value="Chromosome"/>
</dbReference>
<evidence type="ECO:0000256" key="10">
    <source>
        <dbReference type="RuleBase" id="RU361274"/>
    </source>
</evidence>
<evidence type="ECO:0000256" key="3">
    <source>
        <dbReference type="ARBA" id="ARBA00022679"/>
    </source>
</evidence>
<dbReference type="InterPro" id="IPR038371">
    <property type="entry name" value="Cu_polyphenol_OxRdtase_sf"/>
</dbReference>
<evidence type="ECO:0000313" key="12">
    <source>
        <dbReference type="Proteomes" id="UP000594688"/>
    </source>
</evidence>
<dbReference type="EMBL" id="CP048685">
    <property type="protein sequence ID" value="QPJ61811.1"/>
    <property type="molecule type" value="Genomic_DNA"/>
</dbReference>
<proteinExistence type="inferred from homology"/>
<comment type="similarity">
    <text evidence="2 10">Belongs to the purine nucleoside phosphorylase YfiH/LACC1 family.</text>
</comment>
<gene>
    <name evidence="11" type="primary">pgeF</name>
    <name evidence="11" type="ORF">G3M70_07930</name>
</gene>
<dbReference type="NCBIfam" id="TIGR00726">
    <property type="entry name" value="peptidoglycan editing factor PgeF"/>
    <property type="match status" value="1"/>
</dbReference>
<evidence type="ECO:0000256" key="8">
    <source>
        <dbReference type="ARBA" id="ARBA00048968"/>
    </source>
</evidence>
<evidence type="ECO:0000256" key="7">
    <source>
        <dbReference type="ARBA" id="ARBA00047989"/>
    </source>
</evidence>
<comment type="catalytic activity">
    <reaction evidence="1">
        <text>inosine + phosphate = alpha-D-ribose 1-phosphate + hypoxanthine</text>
        <dbReference type="Rhea" id="RHEA:27646"/>
        <dbReference type="ChEBI" id="CHEBI:17368"/>
        <dbReference type="ChEBI" id="CHEBI:17596"/>
        <dbReference type="ChEBI" id="CHEBI:43474"/>
        <dbReference type="ChEBI" id="CHEBI:57720"/>
        <dbReference type="EC" id="2.4.2.1"/>
    </reaction>
    <physiologicalReaction direction="left-to-right" evidence="1">
        <dbReference type="Rhea" id="RHEA:27647"/>
    </physiologicalReaction>
</comment>
<keyword evidence="6" id="KW-0862">Zinc</keyword>
<dbReference type="GO" id="GO:0017061">
    <property type="term" value="F:S-methyl-5-thioadenosine phosphorylase activity"/>
    <property type="evidence" value="ECO:0007669"/>
    <property type="project" value="UniProtKB-EC"/>
</dbReference>
<evidence type="ECO:0000256" key="4">
    <source>
        <dbReference type="ARBA" id="ARBA00022723"/>
    </source>
</evidence>
<dbReference type="SUPFAM" id="SSF64438">
    <property type="entry name" value="CNF1/YfiH-like putative cysteine hydrolases"/>
    <property type="match status" value="1"/>
</dbReference>
<accession>A0A7T0BVN5</accession>
<dbReference type="PANTHER" id="PTHR30616">
    <property type="entry name" value="UNCHARACTERIZED PROTEIN YFIH"/>
    <property type="match status" value="1"/>
</dbReference>
<dbReference type="Gene3D" id="3.60.140.10">
    <property type="entry name" value="CNF1/YfiH-like putative cysteine hydrolases"/>
    <property type="match status" value="1"/>
</dbReference>
<comment type="catalytic activity">
    <reaction evidence="8">
        <text>adenosine + phosphate = alpha-D-ribose 1-phosphate + adenine</text>
        <dbReference type="Rhea" id="RHEA:27642"/>
        <dbReference type="ChEBI" id="CHEBI:16335"/>
        <dbReference type="ChEBI" id="CHEBI:16708"/>
        <dbReference type="ChEBI" id="CHEBI:43474"/>
        <dbReference type="ChEBI" id="CHEBI:57720"/>
        <dbReference type="EC" id="2.4.2.1"/>
    </reaction>
    <physiologicalReaction direction="left-to-right" evidence="8">
        <dbReference type="Rhea" id="RHEA:27643"/>
    </physiologicalReaction>
</comment>
<comment type="catalytic activity">
    <reaction evidence="7">
        <text>adenosine + H2O + H(+) = inosine + NH4(+)</text>
        <dbReference type="Rhea" id="RHEA:24408"/>
        <dbReference type="ChEBI" id="CHEBI:15377"/>
        <dbReference type="ChEBI" id="CHEBI:15378"/>
        <dbReference type="ChEBI" id="CHEBI:16335"/>
        <dbReference type="ChEBI" id="CHEBI:17596"/>
        <dbReference type="ChEBI" id="CHEBI:28938"/>
        <dbReference type="EC" id="3.5.4.4"/>
    </reaction>
    <physiologicalReaction direction="left-to-right" evidence="7">
        <dbReference type="Rhea" id="RHEA:24409"/>
    </physiologicalReaction>
</comment>
<reference evidence="11 12" key="1">
    <citation type="submission" date="2020-02" db="EMBL/GenBank/DDBJ databases">
        <title>Genomic and physiological characterization of two novel Nitrospinaceae genera.</title>
        <authorList>
            <person name="Mueller A.J."/>
            <person name="Jung M.-Y."/>
            <person name="Strachan C.R."/>
            <person name="Herbold C.W."/>
            <person name="Kirkegaard R.H."/>
            <person name="Daims H."/>
        </authorList>
    </citation>
    <scope>NUCLEOTIDE SEQUENCE [LARGE SCALE GENOMIC DNA]</scope>
    <source>
        <strain evidence="11">EB</strain>
    </source>
</reference>
<organism evidence="11 12">
    <name type="scientific">Candidatus Nitronauta litoralis</name>
    <dbReference type="NCBI Taxonomy" id="2705533"/>
    <lineage>
        <taxon>Bacteria</taxon>
        <taxon>Pseudomonadati</taxon>
        <taxon>Nitrospinota/Tectimicrobiota group</taxon>
        <taxon>Nitrospinota</taxon>
        <taxon>Nitrospinia</taxon>
        <taxon>Nitrospinales</taxon>
        <taxon>Nitrospinaceae</taxon>
        <taxon>Candidatus Nitronauta</taxon>
    </lineage>
</organism>
<keyword evidence="5" id="KW-0378">Hydrolase</keyword>
<evidence type="ECO:0000256" key="5">
    <source>
        <dbReference type="ARBA" id="ARBA00022801"/>
    </source>
</evidence>
<dbReference type="InterPro" id="IPR011324">
    <property type="entry name" value="Cytotoxic_necrot_fac-like_cat"/>
</dbReference>
<dbReference type="GO" id="GO:0005507">
    <property type="term" value="F:copper ion binding"/>
    <property type="evidence" value="ECO:0007669"/>
    <property type="project" value="TreeGrafter"/>
</dbReference>
<evidence type="ECO:0000256" key="1">
    <source>
        <dbReference type="ARBA" id="ARBA00000553"/>
    </source>
</evidence>
<evidence type="ECO:0000256" key="6">
    <source>
        <dbReference type="ARBA" id="ARBA00022833"/>
    </source>
</evidence>
<keyword evidence="3" id="KW-0808">Transferase</keyword>
<keyword evidence="4" id="KW-0479">Metal-binding</keyword>
<evidence type="ECO:0000256" key="9">
    <source>
        <dbReference type="ARBA" id="ARBA00049893"/>
    </source>
</evidence>
<dbReference type="InterPro" id="IPR003730">
    <property type="entry name" value="Cu_polyphenol_OxRdtase"/>
</dbReference>
<evidence type="ECO:0000256" key="2">
    <source>
        <dbReference type="ARBA" id="ARBA00007353"/>
    </source>
</evidence>
<dbReference type="PANTHER" id="PTHR30616:SF2">
    <property type="entry name" value="PURINE NUCLEOSIDE PHOSPHORYLASE LACC1"/>
    <property type="match status" value="1"/>
</dbReference>
<dbReference type="AlphaFoldDB" id="A0A7T0BVN5"/>
<evidence type="ECO:0000313" key="11">
    <source>
        <dbReference type="EMBL" id="QPJ61811.1"/>
    </source>
</evidence>
<dbReference type="CDD" id="cd16833">
    <property type="entry name" value="YfiH"/>
    <property type="match status" value="1"/>
</dbReference>
<name>A0A7T0BVN5_9BACT</name>
<dbReference type="GO" id="GO:0016787">
    <property type="term" value="F:hydrolase activity"/>
    <property type="evidence" value="ECO:0007669"/>
    <property type="project" value="UniProtKB-KW"/>
</dbReference>
<comment type="catalytic activity">
    <reaction evidence="9">
        <text>S-methyl-5'-thioadenosine + phosphate = 5-(methylsulfanyl)-alpha-D-ribose 1-phosphate + adenine</text>
        <dbReference type="Rhea" id="RHEA:11852"/>
        <dbReference type="ChEBI" id="CHEBI:16708"/>
        <dbReference type="ChEBI" id="CHEBI:17509"/>
        <dbReference type="ChEBI" id="CHEBI:43474"/>
        <dbReference type="ChEBI" id="CHEBI:58533"/>
        <dbReference type="EC" id="2.4.2.28"/>
    </reaction>
    <physiologicalReaction direction="left-to-right" evidence="9">
        <dbReference type="Rhea" id="RHEA:11853"/>
    </physiologicalReaction>
</comment>